<evidence type="ECO:0000313" key="1">
    <source>
        <dbReference type="EMBL" id="JAH84376.1"/>
    </source>
</evidence>
<dbReference type="AlphaFoldDB" id="A0A0E9W243"/>
<sequence>MSAIPTATKARKTFVHHIRCVEAGNSWTLLK</sequence>
<reference evidence="1" key="1">
    <citation type="submission" date="2014-11" db="EMBL/GenBank/DDBJ databases">
        <authorList>
            <person name="Amaro Gonzalez C."/>
        </authorList>
    </citation>
    <scope>NUCLEOTIDE SEQUENCE</scope>
</reference>
<name>A0A0E9W243_ANGAN</name>
<organism evidence="1">
    <name type="scientific">Anguilla anguilla</name>
    <name type="common">European freshwater eel</name>
    <name type="synonym">Muraena anguilla</name>
    <dbReference type="NCBI Taxonomy" id="7936"/>
    <lineage>
        <taxon>Eukaryota</taxon>
        <taxon>Metazoa</taxon>
        <taxon>Chordata</taxon>
        <taxon>Craniata</taxon>
        <taxon>Vertebrata</taxon>
        <taxon>Euteleostomi</taxon>
        <taxon>Actinopterygii</taxon>
        <taxon>Neopterygii</taxon>
        <taxon>Teleostei</taxon>
        <taxon>Anguilliformes</taxon>
        <taxon>Anguillidae</taxon>
        <taxon>Anguilla</taxon>
    </lineage>
</organism>
<protein>
    <submittedName>
        <fullName evidence="1">Uncharacterized protein</fullName>
    </submittedName>
</protein>
<proteinExistence type="predicted"/>
<reference evidence="1" key="2">
    <citation type="journal article" date="2015" name="Fish Shellfish Immunol.">
        <title>Early steps in the European eel (Anguilla anguilla)-Vibrio vulnificus interaction in the gills: Role of the RtxA13 toxin.</title>
        <authorList>
            <person name="Callol A."/>
            <person name="Pajuelo D."/>
            <person name="Ebbesson L."/>
            <person name="Teles M."/>
            <person name="MacKenzie S."/>
            <person name="Amaro C."/>
        </authorList>
    </citation>
    <scope>NUCLEOTIDE SEQUENCE</scope>
</reference>
<dbReference type="EMBL" id="GBXM01024201">
    <property type="protein sequence ID" value="JAH84376.1"/>
    <property type="molecule type" value="Transcribed_RNA"/>
</dbReference>
<accession>A0A0E9W243</accession>